<protein>
    <submittedName>
        <fullName evidence="1">Uncharacterized protein</fullName>
    </submittedName>
</protein>
<proteinExistence type="predicted"/>
<dbReference type="HOGENOM" id="CLU_2594632_0_0_1"/>
<dbReference type="AlphaFoldDB" id="A0A061FA11"/>
<name>A0A061FA11_THECC</name>
<dbReference type="EMBL" id="CM001883">
    <property type="protein sequence ID" value="EOY11344.1"/>
    <property type="molecule type" value="Genomic_DNA"/>
</dbReference>
<gene>
    <name evidence="1" type="ORF">TCM_026559</name>
</gene>
<sequence length="80" mass="9580">MKPISLREMQKLGDFELPHFLVYLPYFTLQPVRRLVRNSYNFGRIWITAIIRLEEEFLLFSNLVIKSTLSHEARRQSSQP</sequence>
<evidence type="ECO:0000313" key="2">
    <source>
        <dbReference type="Proteomes" id="UP000026915"/>
    </source>
</evidence>
<dbReference type="STRING" id="3641.A0A061FA11"/>
<reference evidence="1" key="1">
    <citation type="journal article" date="2013" name="Genome Biol.">
        <title>The genome sequence of the most widely cultivated cacao type and its use to identify candidate genes regulating pod color.</title>
        <authorList>
            <person name="Motamayor J.C."/>
            <person name="Mockaitis K."/>
            <person name="Schmutz J."/>
            <person name="Haiminen N."/>
            <person name="Iii D.L."/>
            <person name="Cornejo O."/>
            <person name="Findley S.D."/>
            <person name="Zheng P."/>
            <person name="Utro F."/>
            <person name="Royaert S."/>
            <person name="Saski C."/>
            <person name="Jenkins J."/>
            <person name="Podicheti R."/>
            <person name="Zhao M."/>
            <person name="Scheffler B.E."/>
            <person name="Stack J.C."/>
            <person name="Feltus F.A."/>
            <person name="Mustiga G.M."/>
            <person name="Amores F."/>
            <person name="Phillips W."/>
            <person name="Marelli J.P."/>
            <person name="May G.D."/>
            <person name="Shapiro H."/>
            <person name="Ma J."/>
            <person name="Bustamante C.D."/>
            <person name="Schnell R.J."/>
            <person name="Main D."/>
            <person name="Gilbert D."/>
            <person name="Parida L."/>
            <person name="Kuhn D.N."/>
        </authorList>
    </citation>
    <scope>NUCLEOTIDE SEQUENCE [LARGE SCALE GENOMIC DNA]</scope>
</reference>
<dbReference type="InParanoid" id="A0A061FA11"/>
<organism evidence="1 2">
    <name type="scientific">Theobroma cacao</name>
    <name type="common">Cacao</name>
    <name type="synonym">Cocoa</name>
    <dbReference type="NCBI Taxonomy" id="3641"/>
    <lineage>
        <taxon>Eukaryota</taxon>
        <taxon>Viridiplantae</taxon>
        <taxon>Streptophyta</taxon>
        <taxon>Embryophyta</taxon>
        <taxon>Tracheophyta</taxon>
        <taxon>Spermatophyta</taxon>
        <taxon>Magnoliopsida</taxon>
        <taxon>eudicotyledons</taxon>
        <taxon>Gunneridae</taxon>
        <taxon>Pentapetalae</taxon>
        <taxon>rosids</taxon>
        <taxon>malvids</taxon>
        <taxon>Malvales</taxon>
        <taxon>Malvaceae</taxon>
        <taxon>Byttnerioideae</taxon>
        <taxon>Theobroma</taxon>
    </lineage>
</organism>
<accession>A0A061FA11</accession>
<keyword evidence="2" id="KW-1185">Reference proteome</keyword>
<dbReference type="Proteomes" id="UP000026915">
    <property type="component" value="Chromosome 5"/>
</dbReference>
<dbReference type="Gramene" id="EOY11344">
    <property type="protein sequence ID" value="EOY11344"/>
    <property type="gene ID" value="TCM_026559"/>
</dbReference>
<evidence type="ECO:0000313" key="1">
    <source>
        <dbReference type="EMBL" id="EOY11344.1"/>
    </source>
</evidence>